<organism evidence="2 3">
    <name type="scientific">Aphidius gifuensis</name>
    <name type="common">Parasitoid wasp</name>
    <dbReference type="NCBI Taxonomy" id="684658"/>
    <lineage>
        <taxon>Eukaryota</taxon>
        <taxon>Metazoa</taxon>
        <taxon>Ecdysozoa</taxon>
        <taxon>Arthropoda</taxon>
        <taxon>Hexapoda</taxon>
        <taxon>Insecta</taxon>
        <taxon>Pterygota</taxon>
        <taxon>Neoptera</taxon>
        <taxon>Endopterygota</taxon>
        <taxon>Hymenoptera</taxon>
        <taxon>Apocrita</taxon>
        <taxon>Ichneumonoidea</taxon>
        <taxon>Braconidae</taxon>
        <taxon>Aphidiinae</taxon>
        <taxon>Aphidius</taxon>
    </lineage>
</organism>
<evidence type="ECO:0000313" key="2">
    <source>
        <dbReference type="EMBL" id="KAF7987171.1"/>
    </source>
</evidence>
<dbReference type="OrthoDB" id="6617263at2759"/>
<comment type="caution">
    <text evidence="2">The sequence shown here is derived from an EMBL/GenBank/DDBJ whole genome shotgun (WGS) entry which is preliminary data.</text>
</comment>
<name>A0A834XJJ6_APHGI</name>
<dbReference type="EMBL" id="JACMRX010000012">
    <property type="protein sequence ID" value="KAF7987171.1"/>
    <property type="molecule type" value="Genomic_DNA"/>
</dbReference>
<evidence type="ECO:0000313" key="3">
    <source>
        <dbReference type="Proteomes" id="UP000639338"/>
    </source>
</evidence>
<gene>
    <name evidence="2" type="ORF">HCN44_011477</name>
</gene>
<accession>A0A834XJJ6</accession>
<dbReference type="Proteomes" id="UP000639338">
    <property type="component" value="Unassembled WGS sequence"/>
</dbReference>
<feature type="compositionally biased region" description="Acidic residues" evidence="1">
    <location>
        <begin position="3187"/>
        <end position="3196"/>
    </location>
</feature>
<protein>
    <submittedName>
        <fullName evidence="2">Uncharacterized protein</fullName>
    </submittedName>
</protein>
<keyword evidence="3" id="KW-1185">Reference proteome</keyword>
<proteinExistence type="predicted"/>
<sequence>MCDQVATTVSTEYKMESPYLEAIQKIPGKTPGEKHQALNCIARKLIDNAMETDDDGVKNVDVKSSAELPECLVPIVQLEVAKILHQPDGIVAALKSDDAFINDRALKVKWFFDGSNEDITNSQYFNKHIFPHVSLTIRMRIIKNLAKYLMLSNKQGIAENFYIELKEQYGEELVRPLCFACGEDFIRITTNKWKKPVSVSELEIIYPRFPKFVISLLKSNPVKYSKFLPNLLINHAEIFADIVKKSNSCIKLSRKKCQLFLKNARNAFLDDPKYFMPVLPLKLITTMLNKLEFHQFYKKMFPQNQKEFCFITLYKYLKYYHEEEKLNLLISIFEELYGISFLECVGLISFPQLLVHNYADVFVNIVKRFNLNNKLSNKNCESFFNYQLNRILNTSLKFLKLITEKLNKLEFYHFFKHLFPQNYKGFCFTTYYQLLEYYPKEEKLNLLISTFEDLYGVSPLECALLISFPLLLEDHADVFVDIVKMFNLDNNISNKKCESFLKNILDPFSRRNKICMPLQSLKLITRMLNEWEFYQFYKHLFPVSHEELHLAKTYGYLEYYPKEKKFDLLMSTFEDVYGLNFLEWIDSMSVQRLLKNHVDYIFVNVVKEHTSKIKLSDEKSKPLPLESITEKLNKLEFHQFYKLCFPKNYKDFSFTTINKLLKYYPEEEKINLLMSTFNDLYGISLLECTDLISPDLLRLLNPEERMRIARKKIETNDTPTTDIKCSWICYLPTNESIPLIKEKISKESVASKRCEYLQELIYTCSVNKDYDALLNVLEYIFIRHKSEQNPVIPNVLNRLRTDFDVKNLPKEHLVIVEQLVMFLHVKNELKSCVDVSLNLTRDLIFAKLKHNEEFSKYIKLYIELQDNFGADGWNDYDWNIFKDCPDYERKWLTQICMYDYGHDLPRFVDSLLRSIYDFNERNAKADVPLEKLSTKNYPLLYKADWRRTDELLEIRSGWVNYKPKLPEKIEFDNSNVIKLLQKSPEKIIKNWNKYLELCKNKITRRNLARRFLRDARWHQDLPIMFANQCLKELKVKETDDNHKNLCILAVLYEGASYEKLLTPFIPESKTLDLTTSITKDEYKLNCSILWSLNIVNPPVSFSPIFEFCQGNYVHDAVNTLNNVGRRVPVGKVIEFSKTLVNQKVSVKKHGIRLFCQVASHNQIQEMMSYLWKKEKNLSIREILYQYIFKLFIDAPSSKSWSIIQSCMNEVKTEDHFWESIFDISEISDDFYECYISKLLETIKRIEETEKDFGPSKSHEYITHILNDSSHRSYLFSEEFHQYIIKNYFADFSRPEYLLSDSCQNYIIKEYIIKSGDKLESRLVFLTDLILEIVKTSWNVSSAFKTNLLPANYLIFKLISCICKMECDHVKIRTAKVLLDALLTVLKPEQLGTSYLDLVYIGILDNEYTVDQMTHHLVQLIPSLVEQYSSELISTIVQHFQKLLNIFLDTKKNTHLIDIIEKLIISDEKNVRLFTSTLLLQSIISDDKGRHSIMIDRLQINSEKLHQFIIQHYFDNFSKSQISLSDHFRNYIVNEYIIKADDKLESRLVFLSDVISETVKTSWNILSTYNTNLQSANYLIFKLISCICDMKCDHVKIRTAKVLLDALLTVLKPEQLGTSYLDLVYIGILNDEFTIDQMTSHLVQLIPSLVEVYSSESMSTILQHFKKHLHMFLKNKENTGAIDVIDKLIRNNDKDVNHFTSKLLSESIDLNRNDQYPIIIDTLDINSEELHQFIIRLYFLKFLEPDYFLPNSIWNYTMKIYIAKAGNNLESRLVFLSNVIFEMVEKTWNVPCIYNTVNYLIFQLIECICNMSCDHIKIRTAEVVLDALLKVLKPEQLGTSYLDLVYAGVFDNEYTIDQITHKLVQLIPSLIEIYSSKLMSTIVQHFKEPLHIFLENKNHISVIDIMEKLILSDDKNVLLFTSLLLSESTVPNKKEHNPIIINELEVKSEELHQFIIRHYFTNFLRPEYFSSDRIWNYIIKKYIARAGDNLESRLVFIADLFLEVSKTSWNVPSAYKTDLLPANYVIYKMISRICDMECDHVKIRTAKVLLDTLLTILKPEQLGTSYLDLVYIGILDNKYTVDQMTHKLVQIIPSVVEIYSSESMSKIVQRFKKPLDIFLDNKGNTHVIDVIEKLVLCDDKNVLLFTRTLLLQSNLHNEEKRCSIIIDKLKMSKYPAIAMCDQVATTVSTEYKMESPYLEAIQKIPGKTPGEKHQALNCIAKKFIDNAMETDDDGVKNVDVKSSAELPECLVPIVQLEVAKILHQPDGIVAALKSDDAFINDRALKVKWFFDGSNEDITNSQYFNKHIFPHVSLTVRMRIIKNLAKYLMLSNKQSIAENFYIELKEQYGEELVRPLCFACGEDFIRITTNKWIKPITVSELEIIYPRFPNFVFSLLRMYSVLYSKFLPNLLIHHAEIFADIVKKSNSCIKLSRKKCQLFLKNARNAFLDDPKYFMPVLPLKLITTMLNKLEFHQFYKKMFPQNQKEFCFTTLYEYLKYYPKKEEKINLIMSTFEDVYGISLLDCADLISFQLLLENQPDVFVDIVKEFNLDIKPSDKKSASFLKNVRIYLLNEPEIFIPLLPLASITKKLNKLEFHQFYKHLFPEHYKEFCFTTYYQLLEYYPKEEKLNFLISTFKDLYGMSPLDCVDLISFSLLLKNHANVFVDIVKMFNLNNNISNKKFESFLKNVLDPFSRRNKIRMPLQSLKSITRMLNKLEFYQFYKHLFPQNHLSLHLETIYGYLEYYPKEEKFNLLMSTFEDVYKLNFFEWIGSMTLQRLLEIHDIFVDIVKELTSNTKLSYEKSKSFFKRVRDQLLNTPVLIISLLPLESITEKLNKLEFHQFYKQCFPQNYQDFSFTTFHKLLKYYPEEEKINLLLSTFEDVYGISLLDYDYLIPRNMIELLNLEQRIKIAKKKMKINDTPVMRYIQHWVCYLPTNESIPLITEKISKESDISNRGEYLKELIYTCRVNNDYDALLNVLKYIFTRHKNEQYPLISNVLKNLRADFDVKNLPKEHIIIVDQLVMFLHVKNELKSCIHVSSTLICDLIYSKIKHNEEFNKYIELYIEFDRKKISNHYDWNILQEYPDYERKYLIDFIEYVCIHEELPLFVNSMLRSMYNFNERNAQTKVPLEKLSIKNYPLLFKAVKSIVTRDRTSDSDWNKKSTDTLLKKGENDIFLSFVKTSNLPKESSSDESDESSSEESDKSSSKSLKKQPSTSPEKIEFNNSNVIRLLQKSPEKIIKNWNKYLELCKNKITRRNLARRFLRDARWHQDLPIMFANQCLKELKIKETDDNHKNLCILAVLYEGASYEKLLTPFIPESKTLDLTTSITKDEYKLNCSILWSLNIVNPPVSFSPIFEFCQGDYVHDAVNTLNNVGRRVPVGKVIEFSKTLVNQKISVKKHGLLSEQFHQYIIKNYFTDFSRPEYVWSHSIWNYIMNVYISEAGDKLESRLVYLTDVIIKIIKTWWNIPSKYNSNVLTVNYFIYKMISRICDIKCDHIKLRTAKVLLDALLTVLKPKQLGTSYLDLVYIGILDNEYTVDQMTHQLVQLIPSLVEIFSTELMSTIVQHFKKPLHMFLNKKEHTNIIDIIEKLIVNDDKNVLHFTRTLLWESTTSNGETQNIINIEIFQLKIRSEEFHQYIIKNALNDFPRPQYSLSDSFQNYIIENYITKSGDKLESRLLFLTDVLSETVKTFWNVPSAFKTNLLPANYLIYKLIANICKMKCDHVKIRTAQVVLDALLTVLKPEQLGTSYLDLVYVRVFNDEFTIDQMTHKLVQLIPSLVEVFSSELMPTIVKHFKEPFYMFSNYQENTNVIDVIEKLIPNDDKNVNLFTSTLLLQSIASQEEKKYSINIDKIKINSEEMHQYIISNYLASFSRSDYLLSDSFQNYIIKKYIAEADDKLESRLVFLSNVIFEMVKTSWNIPSKHDTKVLRVHSWIYQLIECICNINCNHIKIQTAQVVLDALLKVLKPEQLGTHYLDLVYVGVFDNKFTIDQITHELEQLIPSLVEIYTITIP</sequence>
<reference evidence="2 3" key="1">
    <citation type="submission" date="2020-08" db="EMBL/GenBank/DDBJ databases">
        <title>Aphidius gifuensis genome sequencing and assembly.</title>
        <authorList>
            <person name="Du Z."/>
        </authorList>
    </citation>
    <scope>NUCLEOTIDE SEQUENCE [LARGE SCALE GENOMIC DNA]</scope>
    <source>
        <strain evidence="2">YNYX2018</strain>
        <tissue evidence="2">Adults</tissue>
    </source>
</reference>
<evidence type="ECO:0000256" key="1">
    <source>
        <dbReference type="SAM" id="MobiDB-lite"/>
    </source>
</evidence>
<feature type="region of interest" description="Disordered" evidence="1">
    <location>
        <begin position="3181"/>
        <end position="3216"/>
    </location>
</feature>